<dbReference type="EMBL" id="RCSS01000038">
    <property type="protein sequence ID" value="RVD93351.1"/>
    <property type="molecule type" value="Genomic_DNA"/>
</dbReference>
<sequence length="253" mass="30257">NLEKNQTSLDRNDIQASTNQPLQSDQANSLSHNDRSSLILRIYSNTVSTRSLIPRYYFSEECISESEICKPNEDHQYFIETIKSTIKYSSLRSLKEFVINCTTNTLFSLGEDLITQQSGILFYGIDYLYLFEDIFLLERRMFVRFDEIYKYVTQKNFRLEKFMEVNKTENDVKIVEEMENFFNNYFLDQQTFIYFSSPSEINCFDSEKSNKINLVRILPEIIKEFNTIFMNYTKIFLFYLKILHVIIFQDMTR</sequence>
<protein>
    <submittedName>
        <fullName evidence="2">Uncharacterized protein</fullName>
    </submittedName>
</protein>
<proteinExistence type="predicted"/>
<feature type="region of interest" description="Disordered" evidence="1">
    <location>
        <begin position="1"/>
        <end position="30"/>
    </location>
</feature>
<organism evidence="2 3">
    <name type="scientific">Tubulinosema ratisbonensis</name>
    <dbReference type="NCBI Taxonomy" id="291195"/>
    <lineage>
        <taxon>Eukaryota</taxon>
        <taxon>Fungi</taxon>
        <taxon>Fungi incertae sedis</taxon>
        <taxon>Microsporidia</taxon>
        <taxon>Tubulinosematoidea</taxon>
        <taxon>Tubulinosematidae</taxon>
        <taxon>Tubulinosema</taxon>
    </lineage>
</organism>
<evidence type="ECO:0000313" key="3">
    <source>
        <dbReference type="Proteomes" id="UP000282876"/>
    </source>
</evidence>
<dbReference type="VEuPathDB" id="MicrosporidiaDB:TUBRATIS_001190"/>
<comment type="caution">
    <text evidence="2">The sequence shown here is derived from an EMBL/GenBank/DDBJ whole genome shotgun (WGS) entry which is preliminary data.</text>
</comment>
<reference evidence="2 3" key="1">
    <citation type="submission" date="2018-10" db="EMBL/GenBank/DDBJ databases">
        <title>Draft genome sequence of the microsporidian Tubulinosema ratisbonensis.</title>
        <authorList>
            <person name="Polonais V."/>
            <person name="Peyretaillade E."/>
            <person name="Niehus S."/>
            <person name="Wawrzyniak I."/>
            <person name="Franchet A."/>
            <person name="Gaspin C."/>
            <person name="Reichstadt M."/>
            <person name="Belser C."/>
            <person name="Labadie K."/>
            <person name="Delbac F."/>
            <person name="Ferrandon D."/>
        </authorList>
    </citation>
    <scope>NUCLEOTIDE SEQUENCE [LARGE SCALE GENOMIC DNA]</scope>
    <source>
        <strain evidence="2 3">Franzen</strain>
    </source>
</reference>
<evidence type="ECO:0000313" key="2">
    <source>
        <dbReference type="EMBL" id="RVD93351.1"/>
    </source>
</evidence>
<evidence type="ECO:0000256" key="1">
    <source>
        <dbReference type="SAM" id="MobiDB-lite"/>
    </source>
</evidence>
<dbReference type="Proteomes" id="UP000282876">
    <property type="component" value="Unassembled WGS sequence"/>
</dbReference>
<dbReference type="AlphaFoldDB" id="A0A437AQ38"/>
<accession>A0A437AQ38</accession>
<keyword evidence="3" id="KW-1185">Reference proteome</keyword>
<gene>
    <name evidence="2" type="ORF">TUBRATIS_001190</name>
</gene>
<name>A0A437AQ38_9MICR</name>
<feature type="non-terminal residue" evidence="2">
    <location>
        <position position="1"/>
    </location>
</feature>